<evidence type="ECO:0000313" key="2">
    <source>
        <dbReference type="EMBL" id="TRY86023.1"/>
    </source>
</evidence>
<dbReference type="EMBL" id="SRMA01026248">
    <property type="protein sequence ID" value="TRY86023.1"/>
    <property type="molecule type" value="Genomic_DNA"/>
</dbReference>
<gene>
    <name evidence="2" type="ORF">DNTS_029358</name>
</gene>
<feature type="compositionally biased region" description="Polar residues" evidence="1">
    <location>
        <begin position="287"/>
        <end position="306"/>
    </location>
</feature>
<keyword evidence="3" id="KW-1185">Reference proteome</keyword>
<feature type="region of interest" description="Disordered" evidence="1">
    <location>
        <begin position="1"/>
        <end position="57"/>
    </location>
</feature>
<evidence type="ECO:0000256" key="1">
    <source>
        <dbReference type="SAM" id="MobiDB-lite"/>
    </source>
</evidence>
<reference evidence="2 3" key="1">
    <citation type="journal article" date="2019" name="Sci. Data">
        <title>Hybrid genome assembly and annotation of Danionella translucida.</title>
        <authorList>
            <person name="Kadobianskyi M."/>
            <person name="Schulze L."/>
            <person name="Schuelke M."/>
            <person name="Judkewitz B."/>
        </authorList>
    </citation>
    <scope>NUCLEOTIDE SEQUENCE [LARGE SCALE GENOMIC DNA]</scope>
    <source>
        <strain evidence="2 3">Bolton</strain>
    </source>
</reference>
<comment type="caution">
    <text evidence="2">The sequence shown here is derived from an EMBL/GenBank/DDBJ whole genome shotgun (WGS) entry which is preliminary data.</text>
</comment>
<sequence>MLGSPRYPHQTAPPGGSCHLSSPNRCPAHDGVVGSPTASPGDSHRRQSGGKQNEGLWDSGGRVWRRSIISWSWTLKHHCRSSASCENLFIRQRARGEESQIMHRKASHYYNHRRCELYLTLEASGFIQMLTWYWRRSLCSGALLELGRCVQFTCLRTEVVEVCTNVVGEDPTVAPSVCYSLWSDCTASSSLDPRSERQRRWVLQDTAELLERVTPESFLTWRRELLRSAAPGLRGKLWVKAASLPIRFHDQSGDLTRRFSEISCSDHANAPGRSLAEHRRDSPPSLQPSTTAPTVDSPSPRQQIRSSEQDEDGAVLML</sequence>
<proteinExistence type="predicted"/>
<feature type="region of interest" description="Disordered" evidence="1">
    <location>
        <begin position="266"/>
        <end position="318"/>
    </location>
</feature>
<feature type="compositionally biased region" description="Acidic residues" evidence="1">
    <location>
        <begin position="309"/>
        <end position="318"/>
    </location>
</feature>
<name>A0A553Q7W6_9TELE</name>
<accession>A0A553Q7W6</accession>
<evidence type="ECO:0000313" key="3">
    <source>
        <dbReference type="Proteomes" id="UP000316079"/>
    </source>
</evidence>
<dbReference type="Proteomes" id="UP000316079">
    <property type="component" value="Unassembled WGS sequence"/>
</dbReference>
<dbReference type="AlphaFoldDB" id="A0A553Q7W6"/>
<organism evidence="2 3">
    <name type="scientific">Danionella cerebrum</name>
    <dbReference type="NCBI Taxonomy" id="2873325"/>
    <lineage>
        <taxon>Eukaryota</taxon>
        <taxon>Metazoa</taxon>
        <taxon>Chordata</taxon>
        <taxon>Craniata</taxon>
        <taxon>Vertebrata</taxon>
        <taxon>Euteleostomi</taxon>
        <taxon>Actinopterygii</taxon>
        <taxon>Neopterygii</taxon>
        <taxon>Teleostei</taxon>
        <taxon>Ostariophysi</taxon>
        <taxon>Cypriniformes</taxon>
        <taxon>Danionidae</taxon>
        <taxon>Danioninae</taxon>
        <taxon>Danionella</taxon>
    </lineage>
</organism>
<protein>
    <submittedName>
        <fullName evidence="2">Uncharacterized protein</fullName>
    </submittedName>
</protein>